<dbReference type="InterPro" id="IPR001810">
    <property type="entry name" value="F-box_dom"/>
</dbReference>
<dbReference type="SUPFAM" id="SSF48403">
    <property type="entry name" value="Ankyrin repeat"/>
    <property type="match status" value="1"/>
</dbReference>
<organism evidence="3 4">
    <name type="scientific">Aspergillus tamarii</name>
    <dbReference type="NCBI Taxonomy" id="41984"/>
    <lineage>
        <taxon>Eukaryota</taxon>
        <taxon>Fungi</taxon>
        <taxon>Dikarya</taxon>
        <taxon>Ascomycota</taxon>
        <taxon>Pezizomycotina</taxon>
        <taxon>Eurotiomycetes</taxon>
        <taxon>Eurotiomycetidae</taxon>
        <taxon>Eurotiales</taxon>
        <taxon>Aspergillaceae</taxon>
        <taxon>Aspergillus</taxon>
        <taxon>Aspergillus subgen. Circumdati</taxon>
    </lineage>
</organism>
<dbReference type="PROSITE" id="PS50181">
    <property type="entry name" value="FBOX"/>
    <property type="match status" value="1"/>
</dbReference>
<dbReference type="Gene3D" id="1.25.40.20">
    <property type="entry name" value="Ankyrin repeat-containing domain"/>
    <property type="match status" value="1"/>
</dbReference>
<evidence type="ECO:0000313" key="4">
    <source>
        <dbReference type="Proteomes" id="UP000326950"/>
    </source>
</evidence>
<protein>
    <recommendedName>
        <fullName evidence="2">F-box domain-containing protein</fullName>
    </recommendedName>
</protein>
<dbReference type="InterPro" id="IPR002110">
    <property type="entry name" value="Ankyrin_rpt"/>
</dbReference>
<dbReference type="InterPro" id="IPR036047">
    <property type="entry name" value="F-box-like_dom_sf"/>
</dbReference>
<reference evidence="3 4" key="1">
    <citation type="submission" date="2019-04" db="EMBL/GenBank/DDBJ databases">
        <title>Friends and foes A comparative genomics study of 23 Aspergillus species from section Flavi.</title>
        <authorList>
            <consortium name="DOE Joint Genome Institute"/>
            <person name="Kjaerbolling I."/>
            <person name="Vesth T."/>
            <person name="Frisvad J.C."/>
            <person name="Nybo J.L."/>
            <person name="Theobald S."/>
            <person name="Kildgaard S."/>
            <person name="Isbrandt T."/>
            <person name="Kuo A."/>
            <person name="Sato A."/>
            <person name="Lyhne E.K."/>
            <person name="Kogle M.E."/>
            <person name="Wiebenga A."/>
            <person name="Kun R.S."/>
            <person name="Lubbers R.J."/>
            <person name="Makela M.R."/>
            <person name="Barry K."/>
            <person name="Chovatia M."/>
            <person name="Clum A."/>
            <person name="Daum C."/>
            <person name="Haridas S."/>
            <person name="He G."/>
            <person name="LaButti K."/>
            <person name="Lipzen A."/>
            <person name="Mondo S."/>
            <person name="Riley R."/>
            <person name="Salamov A."/>
            <person name="Simmons B.A."/>
            <person name="Magnuson J.K."/>
            <person name="Henrissat B."/>
            <person name="Mortensen U.H."/>
            <person name="Larsen T.O."/>
            <person name="Devries R.P."/>
            <person name="Grigoriev I.V."/>
            <person name="Machida M."/>
            <person name="Baker S.E."/>
            <person name="Andersen M.R."/>
        </authorList>
    </citation>
    <scope>NUCLEOTIDE SEQUENCE [LARGE SCALE GENOMIC DNA]</scope>
    <source>
        <strain evidence="3 4">CBS 117626</strain>
    </source>
</reference>
<feature type="domain" description="F-box" evidence="2">
    <location>
        <begin position="30"/>
        <end position="77"/>
    </location>
</feature>
<dbReference type="AlphaFoldDB" id="A0A5N6UAE9"/>
<dbReference type="InterPro" id="IPR036770">
    <property type="entry name" value="Ankyrin_rpt-contain_sf"/>
</dbReference>
<gene>
    <name evidence="3" type="ORF">BDV40DRAFT_283411</name>
</gene>
<proteinExistence type="predicted"/>
<sequence>MKSSTLLLKRKVSLKQAENSSIIKPFLLFTMPLLDLPDELPLQIFENLESERDILSILLTSHRIYAIQQTSPLYKHNIRSLGSSALRWYSAKGCKSAVEAPRETGADLECRSKDGVTSLVSAATHGHESVVQLLLEKGSDIEARTT</sequence>
<keyword evidence="4" id="KW-1185">Reference proteome</keyword>
<dbReference type="SMART" id="SM00248">
    <property type="entry name" value="ANK"/>
    <property type="match status" value="1"/>
</dbReference>
<evidence type="ECO:0000256" key="1">
    <source>
        <dbReference type="PROSITE-ProRule" id="PRU00023"/>
    </source>
</evidence>
<evidence type="ECO:0000259" key="2">
    <source>
        <dbReference type="PROSITE" id="PS50181"/>
    </source>
</evidence>
<evidence type="ECO:0000313" key="3">
    <source>
        <dbReference type="EMBL" id="KAE8155578.1"/>
    </source>
</evidence>
<dbReference type="Proteomes" id="UP000326950">
    <property type="component" value="Unassembled WGS sequence"/>
</dbReference>
<dbReference type="Pfam" id="PF12937">
    <property type="entry name" value="F-box-like"/>
    <property type="match status" value="1"/>
</dbReference>
<dbReference type="OrthoDB" id="4772757at2759"/>
<name>A0A5N6UAE9_ASPTM</name>
<dbReference type="EMBL" id="ML738830">
    <property type="protein sequence ID" value="KAE8155578.1"/>
    <property type="molecule type" value="Genomic_DNA"/>
</dbReference>
<dbReference type="Pfam" id="PF12796">
    <property type="entry name" value="Ank_2"/>
    <property type="match status" value="1"/>
</dbReference>
<dbReference type="SUPFAM" id="SSF81383">
    <property type="entry name" value="F-box domain"/>
    <property type="match status" value="1"/>
</dbReference>
<accession>A0A5N6UAE9</accession>
<keyword evidence="1" id="KW-0040">ANK repeat</keyword>
<feature type="repeat" description="ANK" evidence="1">
    <location>
        <begin position="114"/>
        <end position="146"/>
    </location>
</feature>
<dbReference type="PROSITE" id="PS50297">
    <property type="entry name" value="ANK_REP_REGION"/>
    <property type="match status" value="1"/>
</dbReference>
<dbReference type="PROSITE" id="PS50088">
    <property type="entry name" value="ANK_REPEAT"/>
    <property type="match status" value="1"/>
</dbReference>